<evidence type="ECO:0000256" key="1">
    <source>
        <dbReference type="ARBA" id="ARBA00004370"/>
    </source>
</evidence>
<dbReference type="Gene3D" id="3.10.20.310">
    <property type="entry name" value="membrane protein fhac"/>
    <property type="match status" value="4"/>
</dbReference>
<dbReference type="Proteomes" id="UP001255246">
    <property type="component" value="Unassembled WGS sequence"/>
</dbReference>
<keyword evidence="9" id="KW-1185">Reference proteome</keyword>
<reference evidence="8 9" key="1">
    <citation type="submission" date="2023-09" db="EMBL/GenBank/DDBJ databases">
        <authorList>
            <person name="Rey-Velasco X."/>
        </authorList>
    </citation>
    <scope>NUCLEOTIDE SEQUENCE [LARGE SCALE GENOMIC DNA]</scope>
    <source>
        <strain evidence="8 9">F388</strain>
    </source>
</reference>
<evidence type="ECO:0000313" key="8">
    <source>
        <dbReference type="EMBL" id="MDT0605597.1"/>
    </source>
</evidence>
<evidence type="ECO:0000259" key="7">
    <source>
        <dbReference type="PROSITE" id="PS51779"/>
    </source>
</evidence>
<dbReference type="RefSeq" id="WP_311349168.1">
    <property type="nucleotide sequence ID" value="NZ_JAVRHR010000001.1"/>
</dbReference>
<dbReference type="EMBL" id="JAVRHR010000001">
    <property type="protein sequence ID" value="MDT0605597.1"/>
    <property type="molecule type" value="Genomic_DNA"/>
</dbReference>
<dbReference type="InterPro" id="IPR034746">
    <property type="entry name" value="POTRA"/>
</dbReference>
<dbReference type="InterPro" id="IPR039910">
    <property type="entry name" value="D15-like"/>
</dbReference>
<keyword evidence="3" id="KW-0812">Transmembrane</keyword>
<comment type="subcellular location">
    <subcellularLocation>
        <location evidence="1">Membrane</location>
    </subcellularLocation>
</comment>
<dbReference type="InterPro" id="IPR010827">
    <property type="entry name" value="BamA/TamA_POTRA"/>
</dbReference>
<feature type="domain" description="POTRA" evidence="7">
    <location>
        <begin position="306"/>
        <end position="391"/>
    </location>
</feature>
<dbReference type="PROSITE" id="PS51779">
    <property type="entry name" value="POTRA"/>
    <property type="match status" value="2"/>
</dbReference>
<name>A0ABU3A7Q4_9FLAO</name>
<sequence length="905" mass="101834">MQLSITRIENDDLEKLANNSIKGLKRITSYNKLLLLLFLITQVTFSQETSLESGKQYILGGLEVSGLQSYNEQTVKTYTGLRVGQPITVPGEEISSVIKKLWGLELFSDVAMYQTKIEDDKIFLELNILERPTLSKVTVYGIKKRKVQGILDDTDLKKGKKITESLIANTKGYLENKYRKQGYLNAKAIIVTAKDTSGTNSESMVINVKKGDKVKISQIVFSGNEKLKAKRLKKALGKAKIRKKKLGAFWQRSKFMEDEFNEGLKNIVDAYAEKGYRDARVVSDTFIKVNENNIRLEIGVEEGRKYYFGDINFVGNSVYPDRALSRVLGIRKGETYNGVLLKKRIADDSKPDAQDLTNLYQNNGYLFSSINPVEISAVNDTIDFEIRIIEGKETFLDHVTVVGNDKTNDHVIFRELRTRPGQKYSKDNIVRSVRELGQLGFFDAEQIVPDIENPDPNSGTVDIKYSLVEAGSSQIELQGGYGGGGFIGTLGLSFSNFSLQNIFKGEAYKPVPMGDGQTFALRLQASQTFRVYSLNFSEPWLGGKKPVRFNLSFSRTQQFASSFNTNGQIERDRNRGFSITGVSAGLAKRVQWPDDYFTISHSLGYQLYEFNDYNIGLFNFGNGRSNSLTYTLGISRSSQGPSRIFPMTGSNFEITAKFTPPYSLISGKDFKAISNSIDEKSERLFEIGQNPATIQEQQEFQQLQGEIEDLEEERFKWLEYYKIKFKGDWYTNLVGKLVLRTNAEFGFLGNYNNDIGDVPFERFFVGGDGLGNFTLDGRDVVQLRGYENSSLTPFNTNAISGQQQQDGGVIYNKFSMELRYPLTLKPSASIYALSFLEAGNAFNNFNEFNPFQLKRSAGVGLRIFMPAFGLLGIDFGYGFDEDLRPQSIGNGPSGWQTHFIIGQQF</sequence>
<keyword evidence="6" id="KW-0998">Cell outer membrane</keyword>
<evidence type="ECO:0000256" key="4">
    <source>
        <dbReference type="ARBA" id="ARBA00022729"/>
    </source>
</evidence>
<dbReference type="InterPro" id="IPR023707">
    <property type="entry name" value="OM_assembly_BamA"/>
</dbReference>
<accession>A0ABU3A7Q4</accession>
<keyword evidence="4" id="KW-0732">Signal</keyword>
<evidence type="ECO:0000256" key="2">
    <source>
        <dbReference type="ARBA" id="ARBA00022452"/>
    </source>
</evidence>
<evidence type="ECO:0000313" key="9">
    <source>
        <dbReference type="Proteomes" id="UP001255246"/>
    </source>
</evidence>
<evidence type="ECO:0000256" key="3">
    <source>
        <dbReference type="ARBA" id="ARBA00022692"/>
    </source>
</evidence>
<protein>
    <submittedName>
        <fullName evidence="8">POTRA domain-containing protein</fullName>
    </submittedName>
</protein>
<dbReference type="PANTHER" id="PTHR12815">
    <property type="entry name" value="SORTING AND ASSEMBLY MACHINERY SAMM50 PROTEIN FAMILY MEMBER"/>
    <property type="match status" value="1"/>
</dbReference>
<dbReference type="PIRSF" id="PIRSF006076">
    <property type="entry name" value="OM_assembly_OMP85"/>
    <property type="match status" value="1"/>
</dbReference>
<dbReference type="Gene3D" id="2.40.160.50">
    <property type="entry name" value="membrane protein fhac: a member of the omp85/tpsb transporter family"/>
    <property type="match status" value="1"/>
</dbReference>
<organism evidence="8 9">
    <name type="scientific">Croceitalea rosinachiae</name>
    <dbReference type="NCBI Taxonomy" id="3075596"/>
    <lineage>
        <taxon>Bacteria</taxon>
        <taxon>Pseudomonadati</taxon>
        <taxon>Bacteroidota</taxon>
        <taxon>Flavobacteriia</taxon>
        <taxon>Flavobacteriales</taxon>
        <taxon>Flavobacteriaceae</taxon>
        <taxon>Croceitalea</taxon>
    </lineage>
</organism>
<comment type="caution">
    <text evidence="8">The sequence shown here is derived from an EMBL/GenBank/DDBJ whole genome shotgun (WGS) entry which is preliminary data.</text>
</comment>
<evidence type="ECO:0000256" key="6">
    <source>
        <dbReference type="ARBA" id="ARBA00023237"/>
    </source>
</evidence>
<dbReference type="Pfam" id="PF07244">
    <property type="entry name" value="POTRA"/>
    <property type="match status" value="3"/>
</dbReference>
<evidence type="ECO:0000256" key="5">
    <source>
        <dbReference type="ARBA" id="ARBA00023136"/>
    </source>
</evidence>
<keyword evidence="2" id="KW-1134">Transmembrane beta strand</keyword>
<proteinExistence type="predicted"/>
<keyword evidence="5" id="KW-0472">Membrane</keyword>
<feature type="domain" description="POTRA" evidence="7">
    <location>
        <begin position="214"/>
        <end position="303"/>
    </location>
</feature>
<dbReference type="PANTHER" id="PTHR12815:SF47">
    <property type="entry name" value="TRANSLOCATION AND ASSEMBLY MODULE SUBUNIT TAMA"/>
    <property type="match status" value="1"/>
</dbReference>
<gene>
    <name evidence="8" type="ORF">RM706_01060</name>
</gene>